<gene>
    <name evidence="1" type="ORF">PCAR00345_LOCUS17102</name>
</gene>
<dbReference type="EMBL" id="HBIZ01027005">
    <property type="protein sequence ID" value="CAE0764490.1"/>
    <property type="molecule type" value="Transcribed_RNA"/>
</dbReference>
<accession>A0A7S4BFN8</accession>
<dbReference type="AlphaFoldDB" id="A0A7S4BFN8"/>
<evidence type="ECO:0000313" key="1">
    <source>
        <dbReference type="EMBL" id="CAE0764490.1"/>
    </source>
</evidence>
<organism evidence="1">
    <name type="scientific">Chrysotila carterae</name>
    <name type="common">Marine alga</name>
    <name type="synonym">Syracosphaera carterae</name>
    <dbReference type="NCBI Taxonomy" id="13221"/>
    <lineage>
        <taxon>Eukaryota</taxon>
        <taxon>Haptista</taxon>
        <taxon>Haptophyta</taxon>
        <taxon>Prymnesiophyceae</taxon>
        <taxon>Isochrysidales</taxon>
        <taxon>Isochrysidaceae</taxon>
        <taxon>Chrysotila</taxon>
    </lineage>
</organism>
<proteinExistence type="predicted"/>
<sequence length="185" mass="20074">MLPSQLLEYINRNRTALGGIHFPLEEDGERFSVGCSAARGSRAHAPESSTLLIGNKELLSAIRLVPGLEKLVRSVRTGAQSGLELLHAWVLSEVGDAVCHALRHDRLEEFDETGARDRVCERTVVVDLKGEGRAALQVVGCAPTRFARAPGAALAFDSSLWYRMCRPISAGDEVIKLILVFGALL</sequence>
<name>A0A7S4BFN8_CHRCT</name>
<reference evidence="1" key="1">
    <citation type="submission" date="2021-01" db="EMBL/GenBank/DDBJ databases">
        <authorList>
            <person name="Corre E."/>
            <person name="Pelletier E."/>
            <person name="Niang G."/>
            <person name="Scheremetjew M."/>
            <person name="Finn R."/>
            <person name="Kale V."/>
            <person name="Holt S."/>
            <person name="Cochrane G."/>
            <person name="Meng A."/>
            <person name="Brown T."/>
            <person name="Cohen L."/>
        </authorList>
    </citation>
    <scope>NUCLEOTIDE SEQUENCE</scope>
    <source>
        <strain evidence="1">CCMP645</strain>
    </source>
</reference>
<protein>
    <submittedName>
        <fullName evidence="1">Uncharacterized protein</fullName>
    </submittedName>
</protein>